<dbReference type="AlphaFoldDB" id="A0A9N9HLX2"/>
<sequence>MKDHIKEKLDADELCVSMLQKSEEKGLTFDDLWNKKINSAASTEKERMALNSIWVQSVIKTIFDEKHLSIKIDSEVIET</sequence>
<dbReference type="Proteomes" id="UP000789570">
    <property type="component" value="Unassembled WGS sequence"/>
</dbReference>
<name>A0A9N9HLX2_9GLOM</name>
<reference evidence="1" key="1">
    <citation type="submission" date="2021-06" db="EMBL/GenBank/DDBJ databases">
        <authorList>
            <person name="Kallberg Y."/>
            <person name="Tangrot J."/>
            <person name="Rosling A."/>
        </authorList>
    </citation>
    <scope>NUCLEOTIDE SEQUENCE</scope>
    <source>
        <strain evidence="1">UK204</strain>
    </source>
</reference>
<gene>
    <name evidence="1" type="ORF">FCALED_LOCUS12987</name>
</gene>
<keyword evidence="2" id="KW-1185">Reference proteome</keyword>
<dbReference type="EMBL" id="CAJVPQ010006977">
    <property type="protein sequence ID" value="CAG8691529.1"/>
    <property type="molecule type" value="Genomic_DNA"/>
</dbReference>
<comment type="caution">
    <text evidence="1">The sequence shown here is derived from an EMBL/GenBank/DDBJ whole genome shotgun (WGS) entry which is preliminary data.</text>
</comment>
<proteinExistence type="predicted"/>
<accession>A0A9N9HLX2</accession>
<organism evidence="1 2">
    <name type="scientific">Funneliformis caledonium</name>
    <dbReference type="NCBI Taxonomy" id="1117310"/>
    <lineage>
        <taxon>Eukaryota</taxon>
        <taxon>Fungi</taxon>
        <taxon>Fungi incertae sedis</taxon>
        <taxon>Mucoromycota</taxon>
        <taxon>Glomeromycotina</taxon>
        <taxon>Glomeromycetes</taxon>
        <taxon>Glomerales</taxon>
        <taxon>Glomeraceae</taxon>
        <taxon>Funneliformis</taxon>
    </lineage>
</organism>
<dbReference type="OrthoDB" id="2436575at2759"/>
<protein>
    <submittedName>
        <fullName evidence="1">2687_t:CDS:1</fullName>
    </submittedName>
</protein>
<evidence type="ECO:0000313" key="1">
    <source>
        <dbReference type="EMBL" id="CAG8691529.1"/>
    </source>
</evidence>
<evidence type="ECO:0000313" key="2">
    <source>
        <dbReference type="Proteomes" id="UP000789570"/>
    </source>
</evidence>